<protein>
    <recommendedName>
        <fullName evidence="3">ABC transporter domain-containing protein</fullName>
    </recommendedName>
</protein>
<dbReference type="InterPro" id="IPR027417">
    <property type="entry name" value="P-loop_NTPase"/>
</dbReference>
<dbReference type="SUPFAM" id="SSF52540">
    <property type="entry name" value="P-loop containing nucleoside triphosphate hydrolases"/>
    <property type="match status" value="1"/>
</dbReference>
<gene>
    <name evidence="4" type="ORF">ABR63_08075</name>
</gene>
<sequence>MSSLLAKNISMSFSNSQHSVNVLDNVSLELIEGRSIGIIGSSGCGKTTLLQILAGLETPTAGSVYHDDLNLSERNKAKFNQLRSSLFGFVYQFHYLLEDLTLLENCELSFQIMGSKNHEANRKSIFLIFEELGIGHLKDSYPFMLSGGERQRAAIARAVAHKPTFLLMDEPTGNLDADNAAIIQELTINLSKKFNMGILVATHDLEYASKLDEVYRIENSKLQKIDHE</sequence>
<evidence type="ECO:0000259" key="3">
    <source>
        <dbReference type="PROSITE" id="PS50893"/>
    </source>
</evidence>
<comment type="caution">
    <text evidence="4">The sequence shown here is derived from an EMBL/GenBank/DDBJ whole genome shotgun (WGS) entry which is preliminary data.</text>
</comment>
<evidence type="ECO:0000313" key="5">
    <source>
        <dbReference type="Proteomes" id="UP000050874"/>
    </source>
</evidence>
<evidence type="ECO:0000256" key="1">
    <source>
        <dbReference type="ARBA" id="ARBA00022741"/>
    </source>
</evidence>
<dbReference type="PROSITE" id="PS00211">
    <property type="entry name" value="ABC_TRANSPORTER_1"/>
    <property type="match status" value="1"/>
</dbReference>
<dbReference type="Pfam" id="PF00005">
    <property type="entry name" value="ABC_tran"/>
    <property type="match status" value="1"/>
</dbReference>
<reference evidence="5" key="1">
    <citation type="submission" date="2015-10" db="EMBL/GenBank/DDBJ databases">
        <title>Metagenome-Assembled Genomes uncover a global brackish microbiome.</title>
        <authorList>
            <person name="Hugerth L.W."/>
            <person name="Larsson J."/>
            <person name="Alneberg J."/>
            <person name="Lindh M.V."/>
            <person name="Legrand C."/>
            <person name="Pinhassi J."/>
            <person name="Andersson A."/>
        </authorList>
    </citation>
    <scope>NUCLEOTIDE SEQUENCE [LARGE SCALE GENOMIC DNA]</scope>
</reference>
<dbReference type="Gene3D" id="3.40.50.300">
    <property type="entry name" value="P-loop containing nucleotide triphosphate hydrolases"/>
    <property type="match status" value="1"/>
</dbReference>
<dbReference type="PANTHER" id="PTHR42798">
    <property type="entry name" value="LIPOPROTEIN-RELEASING SYSTEM ATP-BINDING PROTEIN LOLD"/>
    <property type="match status" value="1"/>
</dbReference>
<dbReference type="EMBL" id="LIAV01000200">
    <property type="protein sequence ID" value="KRO39665.1"/>
    <property type="molecule type" value="Genomic_DNA"/>
</dbReference>
<feature type="domain" description="ABC transporter" evidence="3">
    <location>
        <begin position="4"/>
        <end position="227"/>
    </location>
</feature>
<dbReference type="AlphaFoldDB" id="A0A0R2PP77"/>
<accession>A0A0R2PP77</accession>
<evidence type="ECO:0000256" key="2">
    <source>
        <dbReference type="ARBA" id="ARBA00022840"/>
    </source>
</evidence>
<dbReference type="GO" id="GO:0005524">
    <property type="term" value="F:ATP binding"/>
    <property type="evidence" value="ECO:0007669"/>
    <property type="project" value="UniProtKB-KW"/>
</dbReference>
<dbReference type="InterPro" id="IPR017871">
    <property type="entry name" value="ABC_transporter-like_CS"/>
</dbReference>
<dbReference type="GO" id="GO:0016887">
    <property type="term" value="F:ATP hydrolysis activity"/>
    <property type="evidence" value="ECO:0007669"/>
    <property type="project" value="InterPro"/>
</dbReference>
<organism evidence="4 5">
    <name type="scientific">SAR86 cluster bacterium BACL1 MAG-120920-bin57</name>
    <dbReference type="NCBI Taxonomy" id="1655571"/>
    <lineage>
        <taxon>Bacteria</taxon>
        <taxon>Pseudomonadati</taxon>
        <taxon>Pseudomonadota</taxon>
        <taxon>Gammaproteobacteria</taxon>
        <taxon>SAR86 cluster</taxon>
    </lineage>
</organism>
<dbReference type="InterPro" id="IPR003439">
    <property type="entry name" value="ABC_transporter-like_ATP-bd"/>
</dbReference>
<name>A0A0R2PP77_9GAMM</name>
<keyword evidence="1" id="KW-0547">Nucleotide-binding</keyword>
<dbReference type="InterPro" id="IPR003593">
    <property type="entry name" value="AAA+_ATPase"/>
</dbReference>
<dbReference type="Proteomes" id="UP000050874">
    <property type="component" value="Unassembled WGS sequence"/>
</dbReference>
<dbReference type="SMART" id="SM00382">
    <property type="entry name" value="AAA"/>
    <property type="match status" value="1"/>
</dbReference>
<proteinExistence type="predicted"/>
<dbReference type="PROSITE" id="PS50893">
    <property type="entry name" value="ABC_TRANSPORTER_2"/>
    <property type="match status" value="1"/>
</dbReference>
<keyword evidence="2" id="KW-0067">ATP-binding</keyword>
<evidence type="ECO:0000313" key="4">
    <source>
        <dbReference type="EMBL" id="KRO39665.1"/>
    </source>
</evidence>
<dbReference type="PANTHER" id="PTHR42798:SF2">
    <property type="entry name" value="ABC TRANSPORTER ATP-BINDING PROTEIN MG467-RELATED"/>
    <property type="match status" value="1"/>
</dbReference>